<gene>
    <name evidence="2" type="ORF">WOLCODRAFT_130894</name>
</gene>
<proteinExistence type="predicted"/>
<dbReference type="InterPro" id="IPR000073">
    <property type="entry name" value="AB_hydrolase_1"/>
</dbReference>
<dbReference type="Proteomes" id="UP000218811">
    <property type="component" value="Unassembled WGS sequence"/>
</dbReference>
<accession>A0A2H3JL30</accession>
<dbReference type="OMA" id="FNWADHG"/>
<protein>
    <recommendedName>
        <fullName evidence="1">AB hydrolase-1 domain-containing protein</fullName>
    </recommendedName>
</protein>
<dbReference type="OrthoDB" id="94039at2759"/>
<evidence type="ECO:0000259" key="1">
    <source>
        <dbReference type="Pfam" id="PF12697"/>
    </source>
</evidence>
<dbReference type="Gene3D" id="3.40.50.1820">
    <property type="entry name" value="alpha/beta hydrolase"/>
    <property type="match status" value="1"/>
</dbReference>
<dbReference type="EMBL" id="KB467942">
    <property type="protein sequence ID" value="PCH38438.1"/>
    <property type="molecule type" value="Genomic_DNA"/>
</dbReference>
<reference evidence="2 3" key="1">
    <citation type="journal article" date="2012" name="Science">
        <title>The Paleozoic origin of enzymatic lignin decomposition reconstructed from 31 fungal genomes.</title>
        <authorList>
            <person name="Floudas D."/>
            <person name="Binder M."/>
            <person name="Riley R."/>
            <person name="Barry K."/>
            <person name="Blanchette R.A."/>
            <person name="Henrissat B."/>
            <person name="Martinez A.T."/>
            <person name="Otillar R."/>
            <person name="Spatafora J.W."/>
            <person name="Yadav J.S."/>
            <person name="Aerts A."/>
            <person name="Benoit I."/>
            <person name="Boyd A."/>
            <person name="Carlson A."/>
            <person name="Copeland A."/>
            <person name="Coutinho P.M."/>
            <person name="de Vries R.P."/>
            <person name="Ferreira P."/>
            <person name="Findley K."/>
            <person name="Foster B."/>
            <person name="Gaskell J."/>
            <person name="Glotzer D."/>
            <person name="Gorecki P."/>
            <person name="Heitman J."/>
            <person name="Hesse C."/>
            <person name="Hori C."/>
            <person name="Igarashi K."/>
            <person name="Jurgens J.A."/>
            <person name="Kallen N."/>
            <person name="Kersten P."/>
            <person name="Kohler A."/>
            <person name="Kuees U."/>
            <person name="Kumar T.K.A."/>
            <person name="Kuo A."/>
            <person name="LaButti K."/>
            <person name="Larrondo L.F."/>
            <person name="Lindquist E."/>
            <person name="Ling A."/>
            <person name="Lombard V."/>
            <person name="Lucas S."/>
            <person name="Lundell T."/>
            <person name="Martin R."/>
            <person name="McLaughlin D.J."/>
            <person name="Morgenstern I."/>
            <person name="Morin E."/>
            <person name="Murat C."/>
            <person name="Nagy L.G."/>
            <person name="Nolan M."/>
            <person name="Ohm R.A."/>
            <person name="Patyshakuliyeva A."/>
            <person name="Rokas A."/>
            <person name="Ruiz-Duenas F.J."/>
            <person name="Sabat G."/>
            <person name="Salamov A."/>
            <person name="Samejima M."/>
            <person name="Schmutz J."/>
            <person name="Slot J.C."/>
            <person name="St John F."/>
            <person name="Stenlid J."/>
            <person name="Sun H."/>
            <person name="Sun S."/>
            <person name="Syed K."/>
            <person name="Tsang A."/>
            <person name="Wiebenga A."/>
            <person name="Young D."/>
            <person name="Pisabarro A."/>
            <person name="Eastwood D.C."/>
            <person name="Martin F."/>
            <person name="Cullen D."/>
            <person name="Grigoriev I.V."/>
            <person name="Hibbett D.S."/>
        </authorList>
    </citation>
    <scope>NUCLEOTIDE SEQUENCE [LARGE SCALE GENOMIC DNA]</scope>
    <source>
        <strain evidence="2 3">MD-104</strain>
    </source>
</reference>
<keyword evidence="3" id="KW-1185">Reference proteome</keyword>
<evidence type="ECO:0000313" key="2">
    <source>
        <dbReference type="EMBL" id="PCH38438.1"/>
    </source>
</evidence>
<feature type="domain" description="AB hydrolase-1" evidence="1">
    <location>
        <begin position="103"/>
        <end position="396"/>
    </location>
</feature>
<dbReference type="AlphaFoldDB" id="A0A2H3JL30"/>
<evidence type="ECO:0000313" key="3">
    <source>
        <dbReference type="Proteomes" id="UP000218811"/>
    </source>
</evidence>
<sequence length="414" mass="46822">MPQSHQLPSPPRSFLDKEFVLTTHLIPAAVPRTIPDVPLPVQPAWTPDKEQWKAAVSEMSDGMVAMRYKQWNGELILPPSRKQLWACLNRYVRKDNNGNGVTLFFAHANGFPKEIWEPALLRLLEAHRTSHATYAIDEIWAWEAVNHGDACLINANNLSGMYDWQDNSRDMLQFLLYYLPSTSSSSALPTHLPRLRESTAQRRKSYGIETRTLIGVGHSLGGCTITRAAVAEQRLFSSLILVDPIIRPYPVGPLIGGRTRAFLPGAIQRQHRWTSRDEARKKFLSSPFFAAWDSAVLEVYLECGLYDDPDGGVKLKMSGIHEALTFSETMTPFETWDLVDALDPQIELRWIVPGKNPPEDAGIREQLVWRRPTNSSNIIITSSDHLITQEKPAELAGEIHAFLERKYGKVRPRL</sequence>
<dbReference type="SUPFAM" id="SSF53474">
    <property type="entry name" value="alpha/beta-Hydrolases"/>
    <property type="match status" value="1"/>
</dbReference>
<dbReference type="Pfam" id="PF12697">
    <property type="entry name" value="Abhydrolase_6"/>
    <property type="match status" value="1"/>
</dbReference>
<dbReference type="STRING" id="742152.A0A2H3JL30"/>
<dbReference type="InterPro" id="IPR029058">
    <property type="entry name" value="AB_hydrolase_fold"/>
</dbReference>
<organism evidence="2 3">
    <name type="scientific">Wolfiporia cocos (strain MD-104)</name>
    <name type="common">Brown rot fungus</name>
    <dbReference type="NCBI Taxonomy" id="742152"/>
    <lineage>
        <taxon>Eukaryota</taxon>
        <taxon>Fungi</taxon>
        <taxon>Dikarya</taxon>
        <taxon>Basidiomycota</taxon>
        <taxon>Agaricomycotina</taxon>
        <taxon>Agaricomycetes</taxon>
        <taxon>Polyporales</taxon>
        <taxon>Phaeolaceae</taxon>
        <taxon>Wolfiporia</taxon>
    </lineage>
</organism>
<name>A0A2H3JL30_WOLCO</name>